<dbReference type="OrthoDB" id="10655893at2759"/>
<feature type="region of interest" description="Disordered" evidence="1">
    <location>
        <begin position="134"/>
        <end position="172"/>
    </location>
</feature>
<sequence>MSGSPWLPRSSHYLWQEWTPGLGPVASAQSQNEQGDAIHSPTECAQICTRGDFCTRLLLFLPVTKIDEALEAIGEISHAENMEYSSDAQSSRPATATQALLTNLGVPRYESPGPHDRHTVSNTDASVWLRSMDTKEGHQWSEPSIHQPPEACAANHSNTNRTLDNFSSHATL</sequence>
<reference evidence="2 3" key="1">
    <citation type="submission" date="2020-03" db="EMBL/GenBank/DDBJ databases">
        <title>Dissostichus mawsoni Genome sequencing and assembly.</title>
        <authorList>
            <person name="Park H."/>
        </authorList>
    </citation>
    <scope>NUCLEOTIDE SEQUENCE [LARGE SCALE GENOMIC DNA]</scope>
    <source>
        <strain evidence="2">DM0001</strain>
        <tissue evidence="2">Muscle</tissue>
    </source>
</reference>
<dbReference type="Proteomes" id="UP000518266">
    <property type="component" value="Unassembled WGS sequence"/>
</dbReference>
<proteinExistence type="predicted"/>
<comment type="caution">
    <text evidence="2">The sequence shown here is derived from an EMBL/GenBank/DDBJ whole genome shotgun (WGS) entry which is preliminary data.</text>
</comment>
<feature type="compositionally biased region" description="Polar residues" evidence="1">
    <location>
        <begin position="155"/>
        <end position="172"/>
    </location>
</feature>
<dbReference type="EMBL" id="JAAKFY010000004">
    <property type="protein sequence ID" value="KAF3858460.1"/>
    <property type="molecule type" value="Genomic_DNA"/>
</dbReference>
<evidence type="ECO:0000256" key="1">
    <source>
        <dbReference type="SAM" id="MobiDB-lite"/>
    </source>
</evidence>
<evidence type="ECO:0000313" key="2">
    <source>
        <dbReference type="EMBL" id="KAF3858460.1"/>
    </source>
</evidence>
<dbReference type="AlphaFoldDB" id="A0A7J5ZA35"/>
<evidence type="ECO:0000313" key="3">
    <source>
        <dbReference type="Proteomes" id="UP000518266"/>
    </source>
</evidence>
<organism evidence="2 3">
    <name type="scientific">Dissostichus mawsoni</name>
    <name type="common">Antarctic cod</name>
    <dbReference type="NCBI Taxonomy" id="36200"/>
    <lineage>
        <taxon>Eukaryota</taxon>
        <taxon>Metazoa</taxon>
        <taxon>Chordata</taxon>
        <taxon>Craniata</taxon>
        <taxon>Vertebrata</taxon>
        <taxon>Euteleostomi</taxon>
        <taxon>Actinopterygii</taxon>
        <taxon>Neopterygii</taxon>
        <taxon>Teleostei</taxon>
        <taxon>Neoteleostei</taxon>
        <taxon>Acanthomorphata</taxon>
        <taxon>Eupercaria</taxon>
        <taxon>Perciformes</taxon>
        <taxon>Notothenioidei</taxon>
        <taxon>Nototheniidae</taxon>
        <taxon>Dissostichus</taxon>
    </lineage>
</organism>
<protein>
    <submittedName>
        <fullName evidence="2">Uncharacterized protein</fullName>
    </submittedName>
</protein>
<accession>A0A7J5ZA35</accession>
<gene>
    <name evidence="2" type="ORF">F7725_011661</name>
</gene>
<keyword evidence="3" id="KW-1185">Reference proteome</keyword>
<name>A0A7J5ZA35_DISMA</name>